<evidence type="ECO:0000313" key="2">
    <source>
        <dbReference type="EMBL" id="EJN61131.1"/>
    </source>
</evidence>
<comment type="caution">
    <text evidence="2">The sequence shown here is derived from an EMBL/GenBank/DDBJ whole genome shotgun (WGS) entry which is preliminary data.</text>
</comment>
<dbReference type="InterPro" id="IPR058368">
    <property type="entry name" value="DUF8055"/>
</dbReference>
<dbReference type="Pfam" id="PF26240">
    <property type="entry name" value="DUF8055"/>
    <property type="match status" value="1"/>
</dbReference>
<organism evidence="2 3">
    <name type="scientific">Halogranum salarium B-1</name>
    <dbReference type="NCBI Taxonomy" id="1210908"/>
    <lineage>
        <taxon>Archaea</taxon>
        <taxon>Methanobacteriati</taxon>
        <taxon>Methanobacteriota</taxon>
        <taxon>Stenosarchaea group</taxon>
        <taxon>Halobacteria</taxon>
        <taxon>Halobacteriales</taxon>
        <taxon>Haloferacaceae</taxon>
    </lineage>
</organism>
<proteinExistence type="predicted"/>
<accession>J3JHN4</accession>
<dbReference type="Proteomes" id="UP000007813">
    <property type="component" value="Unassembled WGS sequence"/>
</dbReference>
<protein>
    <recommendedName>
        <fullName evidence="1">DUF8055 domain-containing protein</fullName>
    </recommendedName>
</protein>
<sequence length="104" mass="11560">MARLVEQSRRECAAFDPATDDPQRCLTRGIQPIVALYVEVRQADDDMLSPVEQSLLERALNDWLSLYAASHDAAFHAHFTVHELAVAYAAHGELRATVDDLLGL</sequence>
<evidence type="ECO:0000259" key="1">
    <source>
        <dbReference type="Pfam" id="PF26240"/>
    </source>
</evidence>
<dbReference type="EMBL" id="ALJD01000002">
    <property type="protein sequence ID" value="EJN61131.1"/>
    <property type="molecule type" value="Genomic_DNA"/>
</dbReference>
<feature type="domain" description="DUF8055" evidence="1">
    <location>
        <begin position="2"/>
        <end position="85"/>
    </location>
</feature>
<dbReference type="RefSeq" id="WP_009365516.1">
    <property type="nucleotide sequence ID" value="NZ_ALJD01000002.1"/>
</dbReference>
<dbReference type="OrthoDB" id="339304at2157"/>
<reference evidence="2 3" key="1">
    <citation type="journal article" date="2012" name="J. Bacteriol.">
        <title>Draft Genome Sequence of the Extremely Halophilic Archaeon Halogranum salarium B-1T.</title>
        <authorList>
            <person name="Kim K.K."/>
            <person name="Lee K.C."/>
            <person name="Lee J.S."/>
        </authorList>
    </citation>
    <scope>NUCLEOTIDE SEQUENCE [LARGE SCALE GENOMIC DNA]</scope>
    <source>
        <strain evidence="2 3">B-1</strain>
    </source>
</reference>
<name>J3JHN4_9EURY</name>
<evidence type="ECO:0000313" key="3">
    <source>
        <dbReference type="Proteomes" id="UP000007813"/>
    </source>
</evidence>
<dbReference type="AlphaFoldDB" id="J3JHN4"/>
<gene>
    <name evidence="2" type="ORF">HSB1_01720</name>
</gene>